<dbReference type="EMBL" id="JFKC01000062">
    <property type="protein sequence ID" value="OSQ41943.1"/>
    <property type="molecule type" value="Genomic_DNA"/>
</dbReference>
<evidence type="ECO:0000313" key="3">
    <source>
        <dbReference type="Proteomes" id="UP000193926"/>
    </source>
</evidence>
<protein>
    <recommendedName>
        <fullName evidence="4">DNA-directed RNA polymerase</fullName>
    </recommendedName>
</protein>
<feature type="compositionally biased region" description="Basic and acidic residues" evidence="1">
    <location>
        <begin position="489"/>
        <end position="500"/>
    </location>
</feature>
<accession>A0A1X4N715</accession>
<dbReference type="STRING" id="1123756.MGEO_20875"/>
<reference evidence="2 3" key="1">
    <citation type="submission" date="2014-03" db="EMBL/GenBank/DDBJ databases">
        <title>The draft genome sequence of Marivita geojedonensis KCTC 23882.</title>
        <authorList>
            <person name="Lai Q."/>
            <person name="Shao Z."/>
        </authorList>
    </citation>
    <scope>NUCLEOTIDE SEQUENCE [LARGE SCALE GENOMIC DNA]</scope>
    <source>
        <strain evidence="2 3">DPG-138</strain>
    </source>
</reference>
<sequence length="500" mass="57115">MVVDEIMNPWHSRPLDVHRWSEHPEVKVLVDGLWKKHFKDGKPNARGPKQKTSSKDQLRVLILDLYVAWKDDPDLCIGVSLSSNAWHAGSRYNALHISKKIIPVIQTLRDAGYLDKDEHQFWKPGHKLNRTTRIRASEKLQKLFRKAKFDYEDIGRAEGEEVIILKNDKNKQIEYDDTPATNRMRKDLTAYNDLIAKTFIDIPDLQEPVIEIENDDGDKTKLKIGSQNTKTHRVFSRSSFDAHGRLYGGWWQRANSATRARITIDDQPTVEVDFVGLHIAILYAEAGKKLDFDPYSVSREKVTAYPESMTRKLIKYLALIAINAKGKSQAYQAFRNGAPVGSFMASITNKKLDKLLDAFLDLNPPLEGKLFTDQAIRLMHLDGQITSHIHNHFTKQGIPVLSVHDSYIIDCWKVDELRQAMADASKAVVGRPLATSIKLPGKEEYSFVSDYELQTYIENNLNPPRCDGYVDRLQAFEKRTGRDIGPYDGDPRLMDAEEQD</sequence>
<keyword evidence="3" id="KW-1185">Reference proteome</keyword>
<dbReference type="AlphaFoldDB" id="A0A1X4N715"/>
<evidence type="ECO:0000256" key="1">
    <source>
        <dbReference type="SAM" id="MobiDB-lite"/>
    </source>
</evidence>
<name>A0A1X4N715_9RHOB</name>
<proteinExistence type="predicted"/>
<feature type="region of interest" description="Disordered" evidence="1">
    <location>
        <begin position="481"/>
        <end position="500"/>
    </location>
</feature>
<gene>
    <name evidence="2" type="ORF">MGEO_20875</name>
</gene>
<organism evidence="2 3">
    <name type="scientific">Marivita geojedonensis</name>
    <dbReference type="NCBI Taxonomy" id="1123756"/>
    <lineage>
        <taxon>Bacteria</taxon>
        <taxon>Pseudomonadati</taxon>
        <taxon>Pseudomonadota</taxon>
        <taxon>Alphaproteobacteria</taxon>
        <taxon>Rhodobacterales</taxon>
        <taxon>Roseobacteraceae</taxon>
        <taxon>Marivita</taxon>
    </lineage>
</organism>
<comment type="caution">
    <text evidence="2">The sequence shown here is derived from an EMBL/GenBank/DDBJ whole genome shotgun (WGS) entry which is preliminary data.</text>
</comment>
<dbReference type="Proteomes" id="UP000193926">
    <property type="component" value="Unassembled WGS sequence"/>
</dbReference>
<evidence type="ECO:0008006" key="4">
    <source>
        <dbReference type="Google" id="ProtNLM"/>
    </source>
</evidence>
<evidence type="ECO:0000313" key="2">
    <source>
        <dbReference type="EMBL" id="OSQ41943.1"/>
    </source>
</evidence>